<gene>
    <name evidence="7" type="ORF">GCM10008943_22300</name>
</gene>
<dbReference type="Pfam" id="PF02361">
    <property type="entry name" value="CbiQ"/>
    <property type="match status" value="1"/>
</dbReference>
<reference evidence="7 8" key="1">
    <citation type="journal article" date="2019" name="Int. J. Syst. Evol. Microbiol.">
        <title>The Global Catalogue of Microorganisms (GCM) 10K type strain sequencing project: providing services to taxonomists for standard genome sequencing and annotation.</title>
        <authorList>
            <consortium name="The Broad Institute Genomics Platform"/>
            <consortium name="The Broad Institute Genome Sequencing Center for Infectious Disease"/>
            <person name="Wu L."/>
            <person name="Ma J."/>
        </authorList>
    </citation>
    <scope>NUCLEOTIDE SEQUENCE [LARGE SCALE GENOMIC DNA]</scope>
    <source>
        <strain evidence="7 8">JCM 15115</strain>
    </source>
</reference>
<dbReference type="EMBL" id="BAAADE010000003">
    <property type="protein sequence ID" value="GAA0606224.1"/>
    <property type="molecule type" value="Genomic_DNA"/>
</dbReference>
<evidence type="ECO:0000256" key="5">
    <source>
        <dbReference type="ARBA" id="ARBA00023136"/>
    </source>
</evidence>
<dbReference type="PANTHER" id="PTHR33514:SF13">
    <property type="entry name" value="PROTEIN ABCI12, CHLOROPLASTIC"/>
    <property type="match status" value="1"/>
</dbReference>
<comment type="caution">
    <text evidence="7">The sequence shown here is derived from an EMBL/GenBank/DDBJ whole genome shotgun (WGS) entry which is preliminary data.</text>
</comment>
<comment type="subcellular location">
    <subcellularLocation>
        <location evidence="1">Membrane</location>
        <topology evidence="1">Multi-pass membrane protein</topology>
    </subcellularLocation>
</comment>
<name>A0ABN1G8G3_9HYPH</name>
<keyword evidence="3 6" id="KW-0812">Transmembrane</keyword>
<accession>A0ABN1G8G3</accession>
<dbReference type="InterPro" id="IPR003339">
    <property type="entry name" value="ABC/ECF_trnsptr_transmembrane"/>
</dbReference>
<evidence type="ECO:0000313" key="7">
    <source>
        <dbReference type="EMBL" id="GAA0606224.1"/>
    </source>
</evidence>
<feature type="transmembrane region" description="Helical" evidence="6">
    <location>
        <begin position="100"/>
        <end position="120"/>
    </location>
</feature>
<keyword evidence="5 6" id="KW-0472">Membrane</keyword>
<sequence>MIMSEGRGTAGVETGFLYRIRPAIKLCALFLLSIALFSTHSLLILGGIAGIVFVGALIMCRAAFKQWLRTWVLLLTIAVVVIWTAFAISPEAALITLLRLASLSLFATMVTVTTSIGQFIDTITNFSRPLEKTGLANARDIGLAIGLVIRFIPDVQARYRAVADAHRARGLKLRLSTIIVPMVIGTLQSAEDIANAIDARNIRGPQEKL</sequence>
<proteinExistence type="inferred from homology"/>
<dbReference type="CDD" id="cd16914">
    <property type="entry name" value="EcfT"/>
    <property type="match status" value="1"/>
</dbReference>
<dbReference type="PANTHER" id="PTHR33514">
    <property type="entry name" value="PROTEIN ABCI12, CHLOROPLASTIC"/>
    <property type="match status" value="1"/>
</dbReference>
<evidence type="ECO:0000313" key="8">
    <source>
        <dbReference type="Proteomes" id="UP001424441"/>
    </source>
</evidence>
<comment type="similarity">
    <text evidence="2">Belongs to the CbiQ family.</text>
</comment>
<organism evidence="7 8">
    <name type="scientific">Paenochrobactrum glaciei</name>
    <dbReference type="NCBI Taxonomy" id="486407"/>
    <lineage>
        <taxon>Bacteria</taxon>
        <taxon>Pseudomonadati</taxon>
        <taxon>Pseudomonadota</taxon>
        <taxon>Alphaproteobacteria</taxon>
        <taxon>Hyphomicrobiales</taxon>
        <taxon>Brucellaceae</taxon>
        <taxon>Paenochrobactrum</taxon>
    </lineage>
</organism>
<evidence type="ECO:0000256" key="3">
    <source>
        <dbReference type="ARBA" id="ARBA00022692"/>
    </source>
</evidence>
<keyword evidence="8" id="KW-1185">Reference proteome</keyword>
<dbReference type="Proteomes" id="UP001424441">
    <property type="component" value="Unassembled WGS sequence"/>
</dbReference>
<keyword evidence="4 6" id="KW-1133">Transmembrane helix</keyword>
<evidence type="ECO:0000256" key="4">
    <source>
        <dbReference type="ARBA" id="ARBA00022989"/>
    </source>
</evidence>
<protein>
    <submittedName>
        <fullName evidence="7">Energy-coupling factor transporter transmembrane protein EcfT</fullName>
    </submittedName>
</protein>
<feature type="transmembrane region" description="Helical" evidence="6">
    <location>
        <begin position="20"/>
        <end position="37"/>
    </location>
</feature>
<evidence type="ECO:0000256" key="6">
    <source>
        <dbReference type="SAM" id="Phobius"/>
    </source>
</evidence>
<feature type="transmembrane region" description="Helical" evidence="6">
    <location>
        <begin position="43"/>
        <end position="64"/>
    </location>
</feature>
<feature type="transmembrane region" description="Helical" evidence="6">
    <location>
        <begin position="71"/>
        <end position="88"/>
    </location>
</feature>
<dbReference type="RefSeq" id="WP_343805506.1">
    <property type="nucleotide sequence ID" value="NZ_BAAADE010000003.1"/>
</dbReference>
<evidence type="ECO:0000256" key="1">
    <source>
        <dbReference type="ARBA" id="ARBA00004141"/>
    </source>
</evidence>
<evidence type="ECO:0000256" key="2">
    <source>
        <dbReference type="ARBA" id="ARBA00008564"/>
    </source>
</evidence>